<dbReference type="KEGG" id="slim:SCL_0484"/>
<dbReference type="PANTHER" id="PTHR37691">
    <property type="entry name" value="BLR3518 PROTEIN"/>
    <property type="match status" value="1"/>
</dbReference>
<feature type="chain" id="PRO_5008572307" evidence="1">
    <location>
        <begin position="24"/>
        <end position="146"/>
    </location>
</feature>
<sequence>MKKFLALLLMSVLSLGGLGAAYAENYGKQKVAYHINMDDEKTLKAALGNIQNHINAVGKENIDLRVVMHGPGLALLQLANKDPDMQDKVANLKRQGVHFNVCANTLKAKKINYKTDLYDTTEQDIVPSGVAEIAYLQSQGFSYVKP</sequence>
<dbReference type="InterPro" id="IPR003787">
    <property type="entry name" value="Sulphur_relay_DsrE/F-like"/>
</dbReference>
<keyword evidence="1" id="KW-0732">Signal</keyword>
<name>A0A1B4XDD6_9GAMM</name>
<dbReference type="InterPro" id="IPR027396">
    <property type="entry name" value="DsrEFH-like"/>
</dbReference>
<accession>A0A1B4XDD6</accession>
<gene>
    <name evidence="2" type="ORF">SCL_0484</name>
</gene>
<evidence type="ECO:0000256" key="1">
    <source>
        <dbReference type="SAM" id="SignalP"/>
    </source>
</evidence>
<dbReference type="Proteomes" id="UP000243180">
    <property type="component" value="Chromosome"/>
</dbReference>
<dbReference type="InParanoid" id="A0A1B4XDD6"/>
<protein>
    <submittedName>
        <fullName evidence="2">Uncharacterized protein</fullName>
    </submittedName>
</protein>
<dbReference type="RefSeq" id="WP_172425889.1">
    <property type="nucleotide sequence ID" value="NZ_AP014879.1"/>
</dbReference>
<dbReference type="Pfam" id="PF02635">
    <property type="entry name" value="DsrE"/>
    <property type="match status" value="1"/>
</dbReference>
<reference evidence="2 3" key="1">
    <citation type="submission" date="2015-05" db="EMBL/GenBank/DDBJ databases">
        <title>Complete genome sequence of a sulfur-oxidizing gammaproteobacterium strain HA5.</title>
        <authorList>
            <person name="Miura A."/>
            <person name="Kojima H."/>
            <person name="Fukui M."/>
        </authorList>
    </citation>
    <scope>NUCLEOTIDE SEQUENCE [LARGE SCALE GENOMIC DNA]</scope>
    <source>
        <strain evidence="2 3">HA5</strain>
    </source>
</reference>
<dbReference type="AlphaFoldDB" id="A0A1B4XDD6"/>
<organism evidence="2 3">
    <name type="scientific">Sulfuricaulis limicola</name>
    <dbReference type="NCBI Taxonomy" id="1620215"/>
    <lineage>
        <taxon>Bacteria</taxon>
        <taxon>Pseudomonadati</taxon>
        <taxon>Pseudomonadota</taxon>
        <taxon>Gammaproteobacteria</taxon>
        <taxon>Acidiferrobacterales</taxon>
        <taxon>Acidiferrobacteraceae</taxon>
        <taxon>Sulfuricaulis</taxon>
    </lineage>
</organism>
<proteinExistence type="predicted"/>
<dbReference type="Gene3D" id="3.40.1260.10">
    <property type="entry name" value="DsrEFH-like"/>
    <property type="match status" value="1"/>
</dbReference>
<dbReference type="EMBL" id="AP014879">
    <property type="protein sequence ID" value="BAV32806.1"/>
    <property type="molecule type" value="Genomic_DNA"/>
</dbReference>
<feature type="signal peptide" evidence="1">
    <location>
        <begin position="1"/>
        <end position="23"/>
    </location>
</feature>
<dbReference type="SUPFAM" id="SSF75169">
    <property type="entry name" value="DsrEFH-like"/>
    <property type="match status" value="1"/>
</dbReference>
<dbReference type="PANTHER" id="PTHR37691:SF1">
    <property type="entry name" value="BLR3518 PROTEIN"/>
    <property type="match status" value="1"/>
</dbReference>
<evidence type="ECO:0000313" key="3">
    <source>
        <dbReference type="Proteomes" id="UP000243180"/>
    </source>
</evidence>
<keyword evidence="3" id="KW-1185">Reference proteome</keyword>
<evidence type="ECO:0000313" key="2">
    <source>
        <dbReference type="EMBL" id="BAV32806.1"/>
    </source>
</evidence>